<keyword evidence="4" id="KW-1185">Reference proteome</keyword>
<proteinExistence type="predicted"/>
<evidence type="ECO:0000313" key="3">
    <source>
        <dbReference type="EMBL" id="GGG71161.1"/>
    </source>
</evidence>
<sequence>MNNFRLSWQRLDPLQKGLLVGLVIGVLIAALTRQLLWGAALVGCGAVVGWFFGKARLRPEEREHAARLDQPLSPSGYQDGEDENEDEVTFQRPAVAHSTVEPPPSTGHAADRELEVVTRARDENLPNAAFTLTLFNRRHTGPSHPGQEPVDVHAALGDLHDAESIDDAILRAEELLAHAQDLGFGARNARNDRAELQLSHPGFSPEHLAEALNWGYRSGR</sequence>
<keyword evidence="2" id="KW-0472">Membrane</keyword>
<dbReference type="RefSeq" id="WP_188540322.1">
    <property type="nucleotide sequence ID" value="NZ_BMEQ01000043.1"/>
</dbReference>
<organism evidence="3 4">
    <name type="scientific">Kocuria dechangensis</name>
    <dbReference type="NCBI Taxonomy" id="1176249"/>
    <lineage>
        <taxon>Bacteria</taxon>
        <taxon>Bacillati</taxon>
        <taxon>Actinomycetota</taxon>
        <taxon>Actinomycetes</taxon>
        <taxon>Micrococcales</taxon>
        <taxon>Micrococcaceae</taxon>
        <taxon>Kocuria</taxon>
    </lineage>
</organism>
<dbReference type="AlphaFoldDB" id="A0A917M161"/>
<keyword evidence="2" id="KW-1133">Transmembrane helix</keyword>
<evidence type="ECO:0000256" key="1">
    <source>
        <dbReference type="SAM" id="MobiDB-lite"/>
    </source>
</evidence>
<protein>
    <submittedName>
        <fullName evidence="3">Uncharacterized protein</fullName>
    </submittedName>
</protein>
<accession>A0A917M161</accession>
<comment type="caution">
    <text evidence="3">The sequence shown here is derived from an EMBL/GenBank/DDBJ whole genome shotgun (WGS) entry which is preliminary data.</text>
</comment>
<evidence type="ECO:0000256" key="2">
    <source>
        <dbReference type="SAM" id="Phobius"/>
    </source>
</evidence>
<keyword evidence="2" id="KW-0812">Transmembrane</keyword>
<gene>
    <name evidence="3" type="ORF">GCM10011374_39780</name>
</gene>
<dbReference type="Proteomes" id="UP000638848">
    <property type="component" value="Unassembled WGS sequence"/>
</dbReference>
<evidence type="ECO:0000313" key="4">
    <source>
        <dbReference type="Proteomes" id="UP000638848"/>
    </source>
</evidence>
<feature type="region of interest" description="Disordered" evidence="1">
    <location>
        <begin position="63"/>
        <end position="87"/>
    </location>
</feature>
<dbReference type="EMBL" id="BMEQ01000043">
    <property type="protein sequence ID" value="GGG71161.1"/>
    <property type="molecule type" value="Genomic_DNA"/>
</dbReference>
<reference evidence="3" key="1">
    <citation type="journal article" date="2014" name="Int. J. Syst. Evol. Microbiol.">
        <title>Complete genome sequence of Corynebacterium casei LMG S-19264T (=DSM 44701T), isolated from a smear-ripened cheese.</title>
        <authorList>
            <consortium name="US DOE Joint Genome Institute (JGI-PGF)"/>
            <person name="Walter F."/>
            <person name="Albersmeier A."/>
            <person name="Kalinowski J."/>
            <person name="Ruckert C."/>
        </authorList>
    </citation>
    <scope>NUCLEOTIDE SEQUENCE</scope>
    <source>
        <strain evidence="3">CGMCC 1.12187</strain>
    </source>
</reference>
<reference evidence="3" key="2">
    <citation type="submission" date="2020-09" db="EMBL/GenBank/DDBJ databases">
        <authorList>
            <person name="Sun Q."/>
            <person name="Zhou Y."/>
        </authorList>
    </citation>
    <scope>NUCLEOTIDE SEQUENCE</scope>
    <source>
        <strain evidence="3">CGMCC 1.12187</strain>
    </source>
</reference>
<feature type="transmembrane region" description="Helical" evidence="2">
    <location>
        <begin position="20"/>
        <end position="52"/>
    </location>
</feature>
<name>A0A917M161_9MICC</name>